<protein>
    <submittedName>
        <fullName evidence="2">Uncharacterized protein</fullName>
    </submittedName>
</protein>
<dbReference type="EMBL" id="BMAW01098487">
    <property type="protein sequence ID" value="GFS85044.1"/>
    <property type="molecule type" value="Genomic_DNA"/>
</dbReference>
<gene>
    <name evidence="3" type="ORF">NPIL_52251</name>
    <name evidence="2" type="ORF">NPIL_649671</name>
</gene>
<dbReference type="AlphaFoldDB" id="A0A8X6MYL6"/>
<evidence type="ECO:0000256" key="1">
    <source>
        <dbReference type="SAM" id="MobiDB-lite"/>
    </source>
</evidence>
<evidence type="ECO:0000313" key="4">
    <source>
        <dbReference type="Proteomes" id="UP000887013"/>
    </source>
</evidence>
<dbReference type="Proteomes" id="UP000887013">
    <property type="component" value="Unassembled WGS sequence"/>
</dbReference>
<dbReference type="EMBL" id="BMAW01065035">
    <property type="protein sequence ID" value="GFT48526.1"/>
    <property type="molecule type" value="Genomic_DNA"/>
</dbReference>
<accession>A0A8X6MYL6</accession>
<keyword evidence="4" id="KW-1185">Reference proteome</keyword>
<organism evidence="2 4">
    <name type="scientific">Nephila pilipes</name>
    <name type="common">Giant wood spider</name>
    <name type="synonym">Nephila maculata</name>
    <dbReference type="NCBI Taxonomy" id="299642"/>
    <lineage>
        <taxon>Eukaryota</taxon>
        <taxon>Metazoa</taxon>
        <taxon>Ecdysozoa</taxon>
        <taxon>Arthropoda</taxon>
        <taxon>Chelicerata</taxon>
        <taxon>Arachnida</taxon>
        <taxon>Araneae</taxon>
        <taxon>Araneomorphae</taxon>
        <taxon>Entelegynae</taxon>
        <taxon>Araneoidea</taxon>
        <taxon>Nephilidae</taxon>
        <taxon>Nephila</taxon>
    </lineage>
</organism>
<feature type="non-terminal residue" evidence="2">
    <location>
        <position position="1"/>
    </location>
</feature>
<evidence type="ECO:0000313" key="3">
    <source>
        <dbReference type="EMBL" id="GFT48526.1"/>
    </source>
</evidence>
<reference evidence="2" key="1">
    <citation type="submission" date="2020-08" db="EMBL/GenBank/DDBJ databases">
        <title>Multicomponent nature underlies the extraordinary mechanical properties of spider dragline silk.</title>
        <authorList>
            <person name="Kono N."/>
            <person name="Nakamura H."/>
            <person name="Mori M."/>
            <person name="Yoshida Y."/>
            <person name="Ohtoshi R."/>
            <person name="Malay A.D."/>
            <person name="Moran D.A.P."/>
            <person name="Tomita M."/>
            <person name="Numata K."/>
            <person name="Arakawa K."/>
        </authorList>
    </citation>
    <scope>NUCLEOTIDE SEQUENCE</scope>
</reference>
<name>A0A8X6MYL6_NEPPI</name>
<sequence length="27" mass="2713">PSASGFMDVPFTKPSSCSISEPLPSGS</sequence>
<proteinExistence type="predicted"/>
<feature type="region of interest" description="Disordered" evidence="1">
    <location>
        <begin position="1"/>
        <end position="27"/>
    </location>
</feature>
<evidence type="ECO:0000313" key="2">
    <source>
        <dbReference type="EMBL" id="GFS85044.1"/>
    </source>
</evidence>
<comment type="caution">
    <text evidence="2">The sequence shown here is derived from an EMBL/GenBank/DDBJ whole genome shotgun (WGS) entry which is preliminary data.</text>
</comment>